<dbReference type="KEGG" id="trb:HB776_00095"/>
<proteinExistence type="predicted"/>
<evidence type="ECO:0000313" key="1">
    <source>
        <dbReference type="EMBL" id="QND69826.1"/>
    </source>
</evidence>
<evidence type="ECO:0000313" key="2">
    <source>
        <dbReference type="Proteomes" id="UP000515291"/>
    </source>
</evidence>
<accession>A0A7G6TSU4</accession>
<reference evidence="2" key="1">
    <citation type="journal article" date="2020" name="Mol. Plant Microbe">
        <title>Rhizobial microsymbionts of the narrowly endemic Oxytropis species growing in Kamchatka are characterized by significant genetic diversity and possess a set of genes that are associated with T3SS and T6SS secretion systems and can affect the development of symbiosis.</title>
        <authorList>
            <person name="Safronova V."/>
            <person name="Guro P."/>
            <person name="Sazanova A."/>
            <person name="Kuznetsova I."/>
            <person name="Belimov A."/>
            <person name="Yakubov V."/>
            <person name="Chirak E."/>
            <person name="Afonin A."/>
            <person name="Gogolev Y."/>
            <person name="Andronov E."/>
            <person name="Tikhonovich I."/>
        </authorList>
    </citation>
    <scope>NUCLEOTIDE SEQUENCE [LARGE SCALE GENOMIC DNA]</scope>
    <source>
        <strain evidence="2">581</strain>
    </source>
</reference>
<dbReference type="AlphaFoldDB" id="A0A7G6TSU4"/>
<evidence type="ECO:0008006" key="3">
    <source>
        <dbReference type="Google" id="ProtNLM"/>
    </source>
</evidence>
<sequence length="78" mass="8604">MKPNLFLSPRRTKSGYREAVAWIKAETRSALRLDDDTTVSVSELSCSDPGCPDVETVIEAVDCTLDPAAMILQRPDIH</sequence>
<dbReference type="Proteomes" id="UP000515291">
    <property type="component" value="Chromosome"/>
</dbReference>
<gene>
    <name evidence="1" type="ORF">HB776_00095</name>
</gene>
<dbReference type="EMBL" id="CP050292">
    <property type="protein sequence ID" value="QND69826.1"/>
    <property type="molecule type" value="Genomic_DNA"/>
</dbReference>
<organism evidence="1 2">
    <name type="scientific">Tardiphaga robiniae</name>
    <dbReference type="NCBI Taxonomy" id="943830"/>
    <lineage>
        <taxon>Bacteria</taxon>
        <taxon>Pseudomonadati</taxon>
        <taxon>Pseudomonadota</taxon>
        <taxon>Alphaproteobacteria</taxon>
        <taxon>Hyphomicrobiales</taxon>
        <taxon>Nitrobacteraceae</taxon>
        <taxon>Tardiphaga</taxon>
    </lineage>
</organism>
<protein>
    <recommendedName>
        <fullName evidence="3">Nitrate reductase</fullName>
    </recommendedName>
</protein>
<dbReference type="RefSeq" id="WP_184514154.1">
    <property type="nucleotide sequence ID" value="NZ_CP050292.1"/>
</dbReference>
<name>A0A7G6TSU4_9BRAD</name>